<dbReference type="OrthoDB" id="117888at2"/>
<evidence type="ECO:0000313" key="1">
    <source>
        <dbReference type="EMBL" id="PAU74124.1"/>
    </source>
</evidence>
<protein>
    <submittedName>
        <fullName evidence="1">Uncharacterized protein</fullName>
    </submittedName>
</protein>
<dbReference type="EMBL" id="NSKB01000015">
    <property type="protein sequence ID" value="PAU74124.1"/>
    <property type="molecule type" value="Genomic_DNA"/>
</dbReference>
<sequence length="141" mass="16019">MVVFSDHDIQILVDDLNDHASLLQEHGLRLEAADPMASRAMLAIAHELWEMQKTLGDGRRTQHQGPREAGEPIVNVHHTSTGTPYVRIQDIPERFQDGFMRYLLGAAVPVVDGETGPVAFEVDWLDWFHDRRPDRGRERAT</sequence>
<reference evidence="1 2" key="1">
    <citation type="submission" date="2017-08" db="EMBL/GenBank/DDBJ databases">
        <title>Halomonas alkalisoli sp. nov., isolated from saline alkaline soil.</title>
        <authorList>
            <person name="Wang D."/>
            <person name="Zhang G."/>
        </authorList>
    </citation>
    <scope>NUCLEOTIDE SEQUENCE [LARGE SCALE GENOMIC DNA]</scope>
    <source>
        <strain evidence="1 2">WRN001</strain>
    </source>
</reference>
<accession>A0A2A2ENR4</accession>
<proteinExistence type="predicted"/>
<dbReference type="RefSeq" id="WP_095623453.1">
    <property type="nucleotide sequence ID" value="NZ_NSKB01000015.1"/>
</dbReference>
<evidence type="ECO:0000313" key="2">
    <source>
        <dbReference type="Proteomes" id="UP000217771"/>
    </source>
</evidence>
<comment type="caution">
    <text evidence="1">The sequence shown here is derived from an EMBL/GenBank/DDBJ whole genome shotgun (WGS) entry which is preliminary data.</text>
</comment>
<dbReference type="AlphaFoldDB" id="A0A2A2ENR4"/>
<organism evidence="1 2">
    <name type="scientific">Halomonas salipaludis</name>
    <dbReference type="NCBI Taxonomy" id="2032625"/>
    <lineage>
        <taxon>Bacteria</taxon>
        <taxon>Pseudomonadati</taxon>
        <taxon>Pseudomonadota</taxon>
        <taxon>Gammaproteobacteria</taxon>
        <taxon>Oceanospirillales</taxon>
        <taxon>Halomonadaceae</taxon>
        <taxon>Halomonas</taxon>
    </lineage>
</organism>
<dbReference type="Proteomes" id="UP000217771">
    <property type="component" value="Unassembled WGS sequence"/>
</dbReference>
<keyword evidence="2" id="KW-1185">Reference proteome</keyword>
<name>A0A2A2ENR4_9GAMM</name>
<gene>
    <name evidence="1" type="ORF">CK498_24405</name>
</gene>